<accession>A0A2Z7CS43</accession>
<protein>
    <submittedName>
        <fullName evidence="1">Uncharacterized protein</fullName>
    </submittedName>
</protein>
<evidence type="ECO:0000313" key="2">
    <source>
        <dbReference type="Proteomes" id="UP000250235"/>
    </source>
</evidence>
<name>A0A2Z7CS43_9LAMI</name>
<dbReference type="Proteomes" id="UP000250235">
    <property type="component" value="Unassembled WGS sequence"/>
</dbReference>
<dbReference type="AlphaFoldDB" id="A0A2Z7CS43"/>
<proteinExistence type="predicted"/>
<dbReference type="EMBL" id="KQ993187">
    <property type="protein sequence ID" value="KZV49205.1"/>
    <property type="molecule type" value="Genomic_DNA"/>
</dbReference>
<sequence length="305" mass="34490">MQHGIINAMKCMRAIKDRIARPVYQLAIISVSLYTRTVYQPGKSSVRDLQIPSTHHSSVVDTRIRFTRHGTTNLSKSAFSCYSNHGRDSLEFESVPETHIHFHKETPIPRVSSSIGLAIVEHSFNSTGDILLMESSTETLPRDHRTHLCHCYGCTYPPAIHKFSQLERRQTQFPCILICTRSNKPTMCSSLPSIARPPSAPLKEILAGQNPPLYPKLSAHLQLSYQLYLYISSTASNRFESVTNVLLEAVRKLRFSVTQKCYLRVVEVARSSLGARLSDRVYSEAVYIKTSRGTLLQSKKGRRRI</sequence>
<evidence type="ECO:0000313" key="1">
    <source>
        <dbReference type="EMBL" id="KZV49205.1"/>
    </source>
</evidence>
<organism evidence="1 2">
    <name type="scientific">Dorcoceras hygrometricum</name>
    <dbReference type="NCBI Taxonomy" id="472368"/>
    <lineage>
        <taxon>Eukaryota</taxon>
        <taxon>Viridiplantae</taxon>
        <taxon>Streptophyta</taxon>
        <taxon>Embryophyta</taxon>
        <taxon>Tracheophyta</taxon>
        <taxon>Spermatophyta</taxon>
        <taxon>Magnoliopsida</taxon>
        <taxon>eudicotyledons</taxon>
        <taxon>Gunneridae</taxon>
        <taxon>Pentapetalae</taxon>
        <taxon>asterids</taxon>
        <taxon>lamiids</taxon>
        <taxon>Lamiales</taxon>
        <taxon>Gesneriaceae</taxon>
        <taxon>Didymocarpoideae</taxon>
        <taxon>Trichosporeae</taxon>
        <taxon>Loxocarpinae</taxon>
        <taxon>Dorcoceras</taxon>
    </lineage>
</organism>
<keyword evidence="2" id="KW-1185">Reference proteome</keyword>
<reference evidence="1 2" key="1">
    <citation type="journal article" date="2015" name="Proc. Natl. Acad. Sci. U.S.A.">
        <title>The resurrection genome of Boea hygrometrica: A blueprint for survival of dehydration.</title>
        <authorList>
            <person name="Xiao L."/>
            <person name="Yang G."/>
            <person name="Zhang L."/>
            <person name="Yang X."/>
            <person name="Zhao S."/>
            <person name="Ji Z."/>
            <person name="Zhou Q."/>
            <person name="Hu M."/>
            <person name="Wang Y."/>
            <person name="Chen M."/>
            <person name="Xu Y."/>
            <person name="Jin H."/>
            <person name="Xiao X."/>
            <person name="Hu G."/>
            <person name="Bao F."/>
            <person name="Hu Y."/>
            <person name="Wan P."/>
            <person name="Li L."/>
            <person name="Deng X."/>
            <person name="Kuang T."/>
            <person name="Xiang C."/>
            <person name="Zhu J.K."/>
            <person name="Oliver M.J."/>
            <person name="He Y."/>
        </authorList>
    </citation>
    <scope>NUCLEOTIDE SEQUENCE [LARGE SCALE GENOMIC DNA]</scope>
    <source>
        <strain evidence="2">cv. XS01</strain>
    </source>
</reference>
<gene>
    <name evidence="1" type="ORF">F511_39512</name>
</gene>